<evidence type="ECO:0000256" key="3">
    <source>
        <dbReference type="ARBA" id="ARBA00022448"/>
    </source>
</evidence>
<evidence type="ECO:0000259" key="9">
    <source>
        <dbReference type="Pfam" id="PF00401"/>
    </source>
</evidence>
<evidence type="ECO:0000256" key="6">
    <source>
        <dbReference type="ARBA" id="ARBA00023136"/>
    </source>
</evidence>
<dbReference type="InterPro" id="IPR036771">
    <property type="entry name" value="ATPsynth_dsu/esu_N"/>
</dbReference>
<evidence type="ECO:0000256" key="4">
    <source>
        <dbReference type="ARBA" id="ARBA00022475"/>
    </source>
</evidence>
<dbReference type="InterPro" id="IPR001469">
    <property type="entry name" value="ATP_synth_F1_dsu/esu"/>
</dbReference>
<evidence type="ECO:0000313" key="11">
    <source>
        <dbReference type="EMBL" id="VAX10453.1"/>
    </source>
</evidence>
<evidence type="ECO:0000256" key="1">
    <source>
        <dbReference type="ARBA" id="ARBA00004202"/>
    </source>
</evidence>
<feature type="domain" description="ATP synthase epsilon subunit C-terminal" evidence="9">
    <location>
        <begin position="90"/>
        <end position="134"/>
    </location>
</feature>
<name>A0A3B1BEG5_9ZZZZ</name>
<keyword evidence="11" id="KW-0378">Hydrolase</keyword>
<evidence type="ECO:0000256" key="7">
    <source>
        <dbReference type="ARBA" id="ARBA00023196"/>
    </source>
</evidence>
<dbReference type="Pfam" id="PF02823">
    <property type="entry name" value="ATP-synt_DE_N"/>
    <property type="match status" value="1"/>
</dbReference>
<dbReference type="NCBIfam" id="NF001847">
    <property type="entry name" value="PRK00571.1-4"/>
    <property type="match status" value="1"/>
</dbReference>
<dbReference type="EMBL" id="UOFX01000071">
    <property type="protein sequence ID" value="VAX10453.1"/>
    <property type="molecule type" value="Genomic_DNA"/>
</dbReference>
<feature type="domain" description="ATP synthase F1 complex delta/epsilon subunit N-terminal" evidence="10">
    <location>
        <begin position="5"/>
        <end position="85"/>
    </location>
</feature>
<reference evidence="11" key="1">
    <citation type="submission" date="2018-06" db="EMBL/GenBank/DDBJ databases">
        <authorList>
            <person name="Zhirakovskaya E."/>
        </authorList>
    </citation>
    <scope>NUCLEOTIDE SEQUENCE</scope>
</reference>
<comment type="subcellular location">
    <subcellularLocation>
        <location evidence="1">Cell membrane</location>
        <topology evidence="1">Peripheral membrane protein</topology>
    </subcellularLocation>
</comment>
<keyword evidence="3" id="KW-0813">Transport</keyword>
<dbReference type="SUPFAM" id="SSF51344">
    <property type="entry name" value="Epsilon subunit of F1F0-ATP synthase N-terminal domain"/>
    <property type="match status" value="1"/>
</dbReference>
<dbReference type="GO" id="GO:0016787">
    <property type="term" value="F:hydrolase activity"/>
    <property type="evidence" value="ECO:0007669"/>
    <property type="project" value="UniProtKB-KW"/>
</dbReference>
<organism evidence="11">
    <name type="scientific">hydrothermal vent metagenome</name>
    <dbReference type="NCBI Taxonomy" id="652676"/>
    <lineage>
        <taxon>unclassified sequences</taxon>
        <taxon>metagenomes</taxon>
        <taxon>ecological metagenomes</taxon>
    </lineage>
</organism>
<dbReference type="GO" id="GO:0045259">
    <property type="term" value="C:proton-transporting ATP synthase complex"/>
    <property type="evidence" value="ECO:0007669"/>
    <property type="project" value="UniProtKB-KW"/>
</dbReference>
<keyword evidence="8" id="KW-0066">ATP synthesis</keyword>
<evidence type="ECO:0000256" key="2">
    <source>
        <dbReference type="ARBA" id="ARBA00005712"/>
    </source>
</evidence>
<dbReference type="Pfam" id="PF00401">
    <property type="entry name" value="ATP-synt_DE"/>
    <property type="match status" value="1"/>
</dbReference>
<dbReference type="PANTHER" id="PTHR13822">
    <property type="entry name" value="ATP SYNTHASE DELTA/EPSILON CHAIN"/>
    <property type="match status" value="1"/>
</dbReference>
<dbReference type="GO" id="GO:0005886">
    <property type="term" value="C:plasma membrane"/>
    <property type="evidence" value="ECO:0007669"/>
    <property type="project" value="UniProtKB-SubCell"/>
</dbReference>
<keyword evidence="7" id="KW-0139">CF(1)</keyword>
<dbReference type="CDD" id="cd12152">
    <property type="entry name" value="F1-ATPase_delta"/>
    <property type="match status" value="1"/>
</dbReference>
<dbReference type="NCBIfam" id="TIGR01216">
    <property type="entry name" value="ATP_synt_epsi"/>
    <property type="match status" value="1"/>
</dbReference>
<keyword evidence="4" id="KW-1003">Cell membrane</keyword>
<dbReference type="Gene3D" id="1.20.5.440">
    <property type="entry name" value="ATP synthase delta/epsilon subunit, C-terminal domain"/>
    <property type="match status" value="1"/>
</dbReference>
<dbReference type="InterPro" id="IPR020546">
    <property type="entry name" value="ATP_synth_F1_dsu/esu_N"/>
</dbReference>
<keyword evidence="5" id="KW-0406">Ion transport</keyword>
<protein>
    <submittedName>
        <fullName evidence="11">ATP synthase epsilon chain</fullName>
        <ecNumber evidence="11">3.6.3.14</ecNumber>
    </submittedName>
</protein>
<dbReference type="InterPro" id="IPR020547">
    <property type="entry name" value="ATP_synth_F1_esu_C"/>
</dbReference>
<dbReference type="Gene3D" id="2.60.15.10">
    <property type="entry name" value="F0F1 ATP synthase delta/epsilon subunit, N-terminal"/>
    <property type="match status" value="1"/>
</dbReference>
<dbReference type="AlphaFoldDB" id="A0A3B1BEG5"/>
<keyword evidence="6" id="KW-0472">Membrane</keyword>
<dbReference type="InterPro" id="IPR036794">
    <property type="entry name" value="ATP_F1_dsu/esu_C_sf"/>
</dbReference>
<sequence>MAMTIHVDIVSAEGAIHSGLAEMVYAPGVVGELGIAPRHTPLVTQLKPGEVRVDLGEGKEMQHFFVSGGILEIQPHVVTILADTAIRAHDLDEAAALEAKRRAEDALAGQVADFEHAKAQAELAEAAAQLRAIEKLRKTSG</sequence>
<evidence type="ECO:0000259" key="10">
    <source>
        <dbReference type="Pfam" id="PF02823"/>
    </source>
</evidence>
<dbReference type="SUPFAM" id="SSF46604">
    <property type="entry name" value="Epsilon subunit of F1F0-ATP synthase C-terminal domain"/>
    <property type="match status" value="1"/>
</dbReference>
<gene>
    <name evidence="11" type="ORF">MNBD_GAMMA26-210</name>
</gene>
<proteinExistence type="inferred from homology"/>
<accession>A0A3B1BEG5</accession>
<dbReference type="GO" id="GO:0046933">
    <property type="term" value="F:proton-transporting ATP synthase activity, rotational mechanism"/>
    <property type="evidence" value="ECO:0007669"/>
    <property type="project" value="InterPro"/>
</dbReference>
<dbReference type="PANTHER" id="PTHR13822:SF10">
    <property type="entry name" value="ATP SYNTHASE EPSILON CHAIN, CHLOROPLASTIC"/>
    <property type="match status" value="1"/>
</dbReference>
<dbReference type="HAMAP" id="MF_00530">
    <property type="entry name" value="ATP_synth_epsil_bac"/>
    <property type="match status" value="1"/>
</dbReference>
<evidence type="ECO:0000256" key="5">
    <source>
        <dbReference type="ARBA" id="ARBA00023065"/>
    </source>
</evidence>
<dbReference type="EC" id="3.6.3.14" evidence="11"/>
<comment type="similarity">
    <text evidence="2">Belongs to the ATPase epsilon chain family.</text>
</comment>
<dbReference type="FunFam" id="2.60.15.10:FF:000001">
    <property type="entry name" value="ATP synthase epsilon chain"/>
    <property type="match status" value="1"/>
</dbReference>
<evidence type="ECO:0000256" key="8">
    <source>
        <dbReference type="ARBA" id="ARBA00023310"/>
    </source>
</evidence>